<evidence type="ECO:0000313" key="1">
    <source>
        <dbReference type="EMBL" id="KAF2176276.1"/>
    </source>
</evidence>
<dbReference type="AlphaFoldDB" id="A0A6A6DFB9"/>
<accession>A0A6A6DFB9</accession>
<organism evidence="1 2">
    <name type="scientific">Zopfia rhizophila CBS 207.26</name>
    <dbReference type="NCBI Taxonomy" id="1314779"/>
    <lineage>
        <taxon>Eukaryota</taxon>
        <taxon>Fungi</taxon>
        <taxon>Dikarya</taxon>
        <taxon>Ascomycota</taxon>
        <taxon>Pezizomycotina</taxon>
        <taxon>Dothideomycetes</taxon>
        <taxon>Dothideomycetes incertae sedis</taxon>
        <taxon>Zopfiaceae</taxon>
        <taxon>Zopfia</taxon>
    </lineage>
</organism>
<dbReference type="Proteomes" id="UP000800200">
    <property type="component" value="Unassembled WGS sequence"/>
</dbReference>
<evidence type="ECO:0000313" key="2">
    <source>
        <dbReference type="Proteomes" id="UP000800200"/>
    </source>
</evidence>
<dbReference type="EMBL" id="ML994711">
    <property type="protein sequence ID" value="KAF2176276.1"/>
    <property type="molecule type" value="Genomic_DNA"/>
</dbReference>
<reference evidence="1" key="1">
    <citation type="journal article" date="2020" name="Stud. Mycol.">
        <title>101 Dothideomycetes genomes: a test case for predicting lifestyles and emergence of pathogens.</title>
        <authorList>
            <person name="Haridas S."/>
            <person name="Albert R."/>
            <person name="Binder M."/>
            <person name="Bloem J."/>
            <person name="Labutti K."/>
            <person name="Salamov A."/>
            <person name="Andreopoulos B."/>
            <person name="Baker S."/>
            <person name="Barry K."/>
            <person name="Bills G."/>
            <person name="Bluhm B."/>
            <person name="Cannon C."/>
            <person name="Castanera R."/>
            <person name="Culley D."/>
            <person name="Daum C."/>
            <person name="Ezra D."/>
            <person name="Gonzalez J."/>
            <person name="Henrissat B."/>
            <person name="Kuo A."/>
            <person name="Liang C."/>
            <person name="Lipzen A."/>
            <person name="Lutzoni F."/>
            <person name="Magnuson J."/>
            <person name="Mondo S."/>
            <person name="Nolan M."/>
            <person name="Ohm R."/>
            <person name="Pangilinan J."/>
            <person name="Park H.-J."/>
            <person name="Ramirez L."/>
            <person name="Alfaro M."/>
            <person name="Sun H."/>
            <person name="Tritt A."/>
            <person name="Yoshinaga Y."/>
            <person name="Zwiers L.-H."/>
            <person name="Turgeon B."/>
            <person name="Goodwin S."/>
            <person name="Spatafora J."/>
            <person name="Crous P."/>
            <person name="Grigoriev I."/>
        </authorList>
    </citation>
    <scope>NUCLEOTIDE SEQUENCE</scope>
    <source>
        <strain evidence="1">CBS 207.26</strain>
    </source>
</reference>
<sequence>MPRDQSLYAAYLVLVSANFGEHNSLLHTPLHGVRGMTIPIPTPAATLLPATRASTTTRSSVTACSATNIPTIEASHIPFRLPLESSAPSTVLPYCVYAATFNSRTSPAVLWHIGASSPRPSLFLTAATWLSNTLRNKQ</sequence>
<name>A0A6A6DFB9_9PEZI</name>
<gene>
    <name evidence="1" type="ORF">K469DRAFT_700187</name>
</gene>
<protein>
    <submittedName>
        <fullName evidence="1">Uncharacterized protein</fullName>
    </submittedName>
</protein>
<keyword evidence="2" id="KW-1185">Reference proteome</keyword>
<proteinExistence type="predicted"/>